<accession>A0A0E9NB37</accession>
<reference evidence="2 3" key="2">
    <citation type="journal article" date="2014" name="J. Gen. Appl. Microbiol.">
        <title>The early diverging ascomycetous budding yeast Saitoella complicata has three histone deacetylases belonging to the Clr6, Hos2, and Rpd3 lineages.</title>
        <authorList>
            <person name="Nishida H."/>
            <person name="Matsumoto T."/>
            <person name="Kondo S."/>
            <person name="Hamamoto M."/>
            <person name="Yoshikawa H."/>
        </authorList>
    </citation>
    <scope>NUCLEOTIDE SEQUENCE [LARGE SCALE GENOMIC DNA]</scope>
    <source>
        <strain evidence="2 3">NRRL Y-17804</strain>
    </source>
</reference>
<feature type="compositionally biased region" description="Low complexity" evidence="1">
    <location>
        <begin position="484"/>
        <end position="495"/>
    </location>
</feature>
<name>A0A0E9NB37_SAICN</name>
<dbReference type="EMBL" id="BACD03000006">
    <property type="protein sequence ID" value="GAO47018.1"/>
    <property type="molecule type" value="Genomic_DNA"/>
</dbReference>
<feature type="compositionally biased region" description="Acidic residues" evidence="1">
    <location>
        <begin position="496"/>
        <end position="505"/>
    </location>
</feature>
<sequence>MEKAIGARWLRFLLSEGEERKLARLLHSRGFAVSLPAATLCHEEDGIVIRTVRDSTRVILGSYGILTLIDVVVKGIVRRQSPRTILSTLKSSTNLRTSSSLAGFLALYRLVHHTLLRIHSTTTQPFARLHTSPPVSSLVTASIASTALILFPEGRRRQSLALYILFKALETLYDTLHAAGKLPARWDRNAKSWWFIPPSLAHLLHAFIFYPTSLAPTFERLLTRLSAPYVPPSAVQYLGKVAKGGYGRYYSPTLYPSGPSILNGHIDGAHPGHTRLWSALTRPSEVSATKHAVVAGIGSIYALVKVFNLVYASLALILLRKSPSAPPPAVLLNVFAKTLKSSMLITGGLTTFYSLADILSSSLPSRAFPTSRFYALGFLAGLWGRHIESRALGIYLARTATESMWRVGVERGVVKGRRGGDVMLVAVGMGVLGACYEANRGYEADKTIEGGGKKRAGMEWLVCGLRGDVDRRVSRRNSGHVVFDAEAPAATGGPPAEDEEEEELDSGVVGCRAE</sequence>
<evidence type="ECO:0008006" key="4">
    <source>
        <dbReference type="Google" id="ProtNLM"/>
    </source>
</evidence>
<dbReference type="OrthoDB" id="291792at2759"/>
<evidence type="ECO:0000313" key="3">
    <source>
        <dbReference type="Proteomes" id="UP000033140"/>
    </source>
</evidence>
<reference evidence="2 3" key="3">
    <citation type="journal article" date="2015" name="Genome Announc.">
        <title>Draft Genome Sequence of the Archiascomycetous Yeast Saitoella complicata.</title>
        <authorList>
            <person name="Yamauchi K."/>
            <person name="Kondo S."/>
            <person name="Hamamoto M."/>
            <person name="Takahashi Y."/>
            <person name="Ogura Y."/>
            <person name="Hayashi T."/>
            <person name="Nishida H."/>
        </authorList>
    </citation>
    <scope>NUCLEOTIDE SEQUENCE [LARGE SCALE GENOMIC DNA]</scope>
    <source>
        <strain evidence="2 3">NRRL Y-17804</strain>
    </source>
</reference>
<gene>
    <name evidence="2" type="ORF">G7K_1232-t1</name>
</gene>
<feature type="region of interest" description="Disordered" evidence="1">
    <location>
        <begin position="484"/>
        <end position="514"/>
    </location>
</feature>
<dbReference type="AlphaFoldDB" id="A0A0E9NB37"/>
<dbReference type="OMA" id="ERPWWFG"/>
<dbReference type="Proteomes" id="UP000033140">
    <property type="component" value="Unassembled WGS sequence"/>
</dbReference>
<reference evidence="2 3" key="1">
    <citation type="journal article" date="2011" name="J. Gen. Appl. Microbiol.">
        <title>Draft genome sequencing of the enigmatic yeast Saitoella complicata.</title>
        <authorList>
            <person name="Nishida H."/>
            <person name="Hamamoto M."/>
            <person name="Sugiyama J."/>
        </authorList>
    </citation>
    <scope>NUCLEOTIDE SEQUENCE [LARGE SCALE GENOMIC DNA]</scope>
    <source>
        <strain evidence="2 3">NRRL Y-17804</strain>
    </source>
</reference>
<dbReference type="PANTHER" id="PTHR12459:SF19">
    <property type="entry name" value="TRANSMEMBRANE PROTEIN 135 N-TERMINAL DOMAIN-CONTAINING PROTEIN"/>
    <property type="match status" value="1"/>
</dbReference>
<organism evidence="2 3">
    <name type="scientific">Saitoella complicata (strain BCRC 22490 / CBS 7301 / JCM 7358 / NBRC 10748 / NRRL Y-17804)</name>
    <dbReference type="NCBI Taxonomy" id="698492"/>
    <lineage>
        <taxon>Eukaryota</taxon>
        <taxon>Fungi</taxon>
        <taxon>Dikarya</taxon>
        <taxon>Ascomycota</taxon>
        <taxon>Taphrinomycotina</taxon>
        <taxon>Taphrinomycotina incertae sedis</taxon>
        <taxon>Saitoella</taxon>
    </lineage>
</organism>
<proteinExistence type="predicted"/>
<dbReference type="PANTHER" id="PTHR12459">
    <property type="entry name" value="TRANSMEMBRANE PROTEIN 135-RELATED"/>
    <property type="match status" value="1"/>
</dbReference>
<comment type="caution">
    <text evidence="2">The sequence shown here is derived from an EMBL/GenBank/DDBJ whole genome shotgun (WGS) entry which is preliminary data.</text>
</comment>
<keyword evidence="3" id="KW-1185">Reference proteome</keyword>
<dbReference type="InterPro" id="IPR026749">
    <property type="entry name" value="Tmem135"/>
</dbReference>
<protein>
    <recommendedName>
        <fullName evidence="4">Transmembrane protein 135 N-terminal domain-containing protein</fullName>
    </recommendedName>
</protein>
<dbReference type="RefSeq" id="XP_019024900.1">
    <property type="nucleotide sequence ID" value="XM_019170174.1"/>
</dbReference>
<evidence type="ECO:0000256" key="1">
    <source>
        <dbReference type="SAM" id="MobiDB-lite"/>
    </source>
</evidence>
<evidence type="ECO:0000313" key="2">
    <source>
        <dbReference type="EMBL" id="GAO47018.1"/>
    </source>
</evidence>